<evidence type="ECO:0000313" key="3">
    <source>
        <dbReference type="Proteomes" id="UP001595704"/>
    </source>
</evidence>
<name>A0ABV7UCW6_9HYPH</name>
<dbReference type="EMBL" id="JBHRYC010000023">
    <property type="protein sequence ID" value="MFC3636193.1"/>
    <property type="molecule type" value="Genomic_DNA"/>
</dbReference>
<feature type="compositionally biased region" description="Low complexity" evidence="1">
    <location>
        <begin position="66"/>
        <end position="90"/>
    </location>
</feature>
<reference evidence="3" key="1">
    <citation type="journal article" date="2019" name="Int. J. Syst. Evol. Microbiol.">
        <title>The Global Catalogue of Microorganisms (GCM) 10K type strain sequencing project: providing services to taxonomists for standard genome sequencing and annotation.</title>
        <authorList>
            <consortium name="The Broad Institute Genomics Platform"/>
            <consortium name="The Broad Institute Genome Sequencing Center for Infectious Disease"/>
            <person name="Wu L."/>
            <person name="Ma J."/>
        </authorList>
    </citation>
    <scope>NUCLEOTIDE SEQUENCE [LARGE SCALE GENOMIC DNA]</scope>
    <source>
        <strain evidence="3">KCTC 42282</strain>
    </source>
</reference>
<gene>
    <name evidence="2" type="ORF">ACFONL_02175</name>
</gene>
<organism evidence="2 3">
    <name type="scientific">Camelimonas fluminis</name>
    <dbReference type="NCBI Taxonomy" id="1576911"/>
    <lineage>
        <taxon>Bacteria</taxon>
        <taxon>Pseudomonadati</taxon>
        <taxon>Pseudomonadota</taxon>
        <taxon>Alphaproteobacteria</taxon>
        <taxon>Hyphomicrobiales</taxon>
        <taxon>Chelatococcaceae</taxon>
        <taxon>Camelimonas</taxon>
    </lineage>
</organism>
<proteinExistence type="predicted"/>
<evidence type="ECO:0008006" key="4">
    <source>
        <dbReference type="Google" id="ProtNLM"/>
    </source>
</evidence>
<accession>A0ABV7UCW6</accession>
<dbReference type="Proteomes" id="UP001595704">
    <property type="component" value="Unassembled WGS sequence"/>
</dbReference>
<comment type="caution">
    <text evidence="2">The sequence shown here is derived from an EMBL/GenBank/DDBJ whole genome shotgun (WGS) entry which is preliminary data.</text>
</comment>
<feature type="region of interest" description="Disordered" evidence="1">
    <location>
        <begin position="54"/>
        <end position="104"/>
    </location>
</feature>
<protein>
    <recommendedName>
        <fullName evidence="4">PRTRC genetic system protein E</fullName>
    </recommendedName>
</protein>
<evidence type="ECO:0000256" key="1">
    <source>
        <dbReference type="SAM" id="MobiDB-lite"/>
    </source>
</evidence>
<keyword evidence="3" id="KW-1185">Reference proteome</keyword>
<evidence type="ECO:0000313" key="2">
    <source>
        <dbReference type="EMBL" id="MFC3636193.1"/>
    </source>
</evidence>
<sequence length="104" mass="10549">MQAQVRTIVALTGERLVVMPEAQYTALVNASGQQQAGSTQAVSPAQMMAAMPTANTPRPAAKRAAPKAAARPVAPAATPAAPVAPETAETPSKKGSLEDVLLFG</sequence>
<dbReference type="RefSeq" id="WP_191317694.1">
    <property type="nucleotide sequence ID" value="NZ_BNCG01000001.1"/>
</dbReference>